<dbReference type="InterPro" id="IPR020472">
    <property type="entry name" value="WD40_PAC1"/>
</dbReference>
<evidence type="ECO:0000313" key="6">
    <source>
        <dbReference type="Proteomes" id="UP000270296"/>
    </source>
</evidence>
<dbReference type="OrthoDB" id="538223at2759"/>
<dbReference type="InterPro" id="IPR019775">
    <property type="entry name" value="WD40_repeat_CS"/>
</dbReference>
<gene>
    <name evidence="5" type="ORF">SBAD_LOCUS8998</name>
</gene>
<dbReference type="EMBL" id="UZAM01012192">
    <property type="protein sequence ID" value="VDP20533.1"/>
    <property type="molecule type" value="Genomic_DNA"/>
</dbReference>
<accession>A0A183IZE9</accession>
<dbReference type="InterPro" id="IPR015943">
    <property type="entry name" value="WD40/YVTN_repeat-like_dom_sf"/>
</dbReference>
<evidence type="ECO:0000256" key="4">
    <source>
        <dbReference type="PROSITE-ProRule" id="PRU00221"/>
    </source>
</evidence>
<evidence type="ECO:0000256" key="2">
    <source>
        <dbReference type="ARBA" id="ARBA00022737"/>
    </source>
</evidence>
<name>A0A183IZE9_9BILA</name>
<dbReference type="InterPro" id="IPR036322">
    <property type="entry name" value="WD40_repeat_dom_sf"/>
</dbReference>
<sequence>MCFDYRSLSGTSQPVPRSLLLKKASFRFDEGFGQHKISEAWSVAFAPDDSFVAWSCGSRYIAVVPWRRAEKEWVFSRKVPSFLTGQKLIDVGYATWSVAIGYAASAEGLLPIGIRRRRRDRCQSGNMILAAGLENGNIRIYNVSSGELLIELLDHSDSIRGLSFSPGNCSILLSCSRDSTLKLWDMADQGNMFQTLKGHVQHTEVLCCAWSHSGKYIASGGTDKQLIIWTDENWTSTTRLNGHQHWVTGCEFSADDGFLASCSYDTSLVLWDYVSGEQLVVFWHEVPRPRTIFGYSVNDHYVKQCSTSPDCEHVATVCDDRLLRVWNTYCPEEPVISLEVENAVSVSFSNDGLFLAV</sequence>
<dbReference type="WBParaSite" id="SBAD_0000932301-mRNA-1">
    <property type="protein sequence ID" value="SBAD_0000932301-mRNA-1"/>
    <property type="gene ID" value="SBAD_0000932301"/>
</dbReference>
<dbReference type="GO" id="GO:0000209">
    <property type="term" value="P:protein polyubiquitination"/>
    <property type="evidence" value="ECO:0007669"/>
    <property type="project" value="TreeGrafter"/>
</dbReference>
<dbReference type="Pfam" id="PF00400">
    <property type="entry name" value="WD40"/>
    <property type="match status" value="4"/>
</dbReference>
<evidence type="ECO:0000256" key="3">
    <source>
        <dbReference type="ARBA" id="ARBA00022786"/>
    </source>
</evidence>
<proteinExistence type="predicted"/>
<reference evidence="5 6" key="2">
    <citation type="submission" date="2018-11" db="EMBL/GenBank/DDBJ databases">
        <authorList>
            <consortium name="Pathogen Informatics"/>
        </authorList>
    </citation>
    <scope>NUCLEOTIDE SEQUENCE [LARGE SCALE GENOMIC DNA]</scope>
</reference>
<keyword evidence="3" id="KW-0833">Ubl conjugation pathway</keyword>
<dbReference type="InterPro" id="IPR001680">
    <property type="entry name" value="WD40_rpt"/>
</dbReference>
<dbReference type="PROSITE" id="PS50294">
    <property type="entry name" value="WD_REPEATS_REGION"/>
    <property type="match status" value="2"/>
</dbReference>
<dbReference type="InterPro" id="IPR051983">
    <property type="entry name" value="WSB_SOCS-box_domain"/>
</dbReference>
<dbReference type="Gene3D" id="2.130.10.10">
    <property type="entry name" value="YVTN repeat-like/Quinoprotein amine dehydrogenase"/>
    <property type="match status" value="2"/>
</dbReference>
<keyword evidence="1 4" id="KW-0853">WD repeat</keyword>
<evidence type="ECO:0000313" key="7">
    <source>
        <dbReference type="WBParaSite" id="SBAD_0000932301-mRNA-1"/>
    </source>
</evidence>
<dbReference type="PRINTS" id="PR00320">
    <property type="entry name" value="GPROTEINBRPT"/>
</dbReference>
<keyword evidence="2" id="KW-0677">Repeat</keyword>
<feature type="repeat" description="WD" evidence="4">
    <location>
        <begin position="240"/>
        <end position="281"/>
    </location>
</feature>
<dbReference type="PANTHER" id="PTHR15622">
    <property type="entry name" value="WD40 REPEAT PROTEIN"/>
    <property type="match status" value="1"/>
</dbReference>
<dbReference type="AlphaFoldDB" id="A0A183IZE9"/>
<dbReference type="SMART" id="SM00320">
    <property type="entry name" value="WD40"/>
    <property type="match status" value="4"/>
</dbReference>
<dbReference type="PROSITE" id="PS50082">
    <property type="entry name" value="WD_REPEATS_2"/>
    <property type="match status" value="2"/>
</dbReference>
<protein>
    <submittedName>
        <fullName evidence="7">WD_REPEATS_REGION domain-containing protein</fullName>
    </submittedName>
</protein>
<dbReference type="Proteomes" id="UP000270296">
    <property type="component" value="Unassembled WGS sequence"/>
</dbReference>
<reference evidence="7" key="1">
    <citation type="submission" date="2016-06" db="UniProtKB">
        <authorList>
            <consortium name="WormBaseParasite"/>
        </authorList>
    </citation>
    <scope>IDENTIFICATION</scope>
</reference>
<dbReference type="SUPFAM" id="SSF50978">
    <property type="entry name" value="WD40 repeat-like"/>
    <property type="match status" value="1"/>
</dbReference>
<keyword evidence="6" id="KW-1185">Reference proteome</keyword>
<evidence type="ECO:0000256" key="1">
    <source>
        <dbReference type="ARBA" id="ARBA00022574"/>
    </source>
</evidence>
<organism evidence="7">
    <name type="scientific">Soboliphyme baturini</name>
    <dbReference type="NCBI Taxonomy" id="241478"/>
    <lineage>
        <taxon>Eukaryota</taxon>
        <taxon>Metazoa</taxon>
        <taxon>Ecdysozoa</taxon>
        <taxon>Nematoda</taxon>
        <taxon>Enoplea</taxon>
        <taxon>Dorylaimia</taxon>
        <taxon>Dioctophymatida</taxon>
        <taxon>Dioctophymatoidea</taxon>
        <taxon>Soboliphymatidae</taxon>
        <taxon>Soboliphyme</taxon>
    </lineage>
</organism>
<dbReference type="PROSITE" id="PS00678">
    <property type="entry name" value="WD_REPEATS_1"/>
    <property type="match status" value="1"/>
</dbReference>
<dbReference type="PANTHER" id="PTHR15622:SF2">
    <property type="entry name" value="U4_U6 SMALL NUCLEAR RIBONUCLEOPROTEIN PRP4"/>
    <property type="match status" value="1"/>
</dbReference>
<evidence type="ECO:0000313" key="5">
    <source>
        <dbReference type="EMBL" id="VDP20533.1"/>
    </source>
</evidence>
<feature type="repeat" description="WD" evidence="4">
    <location>
        <begin position="152"/>
        <end position="194"/>
    </location>
</feature>